<reference evidence="1 2" key="2">
    <citation type="submission" date="2008-10" db="EMBL/GenBank/DDBJ databases">
        <authorList>
            <person name="Fulton L."/>
            <person name="Clifton S."/>
            <person name="Fulton B."/>
            <person name="Xu J."/>
            <person name="Minx P."/>
            <person name="Pepin K.H."/>
            <person name="Johnson M."/>
            <person name="Thiruvilangam P."/>
            <person name="Bhonagiri V."/>
            <person name="Nash W.E."/>
            <person name="Mardis E.R."/>
            <person name="Wilson R.K."/>
        </authorList>
    </citation>
    <scope>NUCLEOTIDE SEQUENCE [LARGE SCALE GENOMIC DNA]</scope>
    <source>
        <strain evidence="1 2">DSM 17855</strain>
    </source>
</reference>
<evidence type="ECO:0000313" key="2">
    <source>
        <dbReference type="Proteomes" id="UP000004849"/>
    </source>
</evidence>
<protein>
    <submittedName>
        <fullName evidence="1">Uncharacterized protein</fullName>
    </submittedName>
</protein>
<name>B6VYB9_9BACT</name>
<dbReference type="HOGENOM" id="CLU_3040328_0_0_10"/>
<proteinExistence type="predicted"/>
<organism evidence="1 2">
    <name type="scientific">Phocaeicola dorei DSM 17855</name>
    <dbReference type="NCBI Taxonomy" id="483217"/>
    <lineage>
        <taxon>Bacteria</taxon>
        <taxon>Pseudomonadati</taxon>
        <taxon>Bacteroidota</taxon>
        <taxon>Bacteroidia</taxon>
        <taxon>Bacteroidales</taxon>
        <taxon>Bacteroidaceae</taxon>
        <taxon>Phocaeicola</taxon>
    </lineage>
</organism>
<reference evidence="1 2" key="1">
    <citation type="submission" date="2008-10" db="EMBL/GenBank/DDBJ databases">
        <title>Draft genome sequence of Bacteroides dorei (DSM 17855).</title>
        <authorList>
            <person name="Sudarsanam P."/>
            <person name="Ley R."/>
            <person name="Guruge J."/>
            <person name="Turnbaugh P.J."/>
            <person name="Mahowald M."/>
            <person name="Liep D."/>
            <person name="Gordon J."/>
        </authorList>
    </citation>
    <scope>NUCLEOTIDE SEQUENCE [LARGE SCALE GENOMIC DNA]</scope>
    <source>
        <strain evidence="1 2">DSM 17855</strain>
    </source>
</reference>
<accession>B6VYB9</accession>
<sequence length="54" mass="6316">MKTKKNFSPIVSHYKSFFADTFLKFISINRNIENSFYLNKSKKQIHVSTLSISS</sequence>
<gene>
    <name evidence="1" type="ORF">BACDOR_02280</name>
</gene>
<evidence type="ECO:0000313" key="1">
    <source>
        <dbReference type="EMBL" id="EEB25290.1"/>
    </source>
</evidence>
<dbReference type="AlphaFoldDB" id="B6VYB9"/>
<dbReference type="Proteomes" id="UP000004849">
    <property type="component" value="Unassembled WGS sequence"/>
</dbReference>
<dbReference type="EMBL" id="ABWZ01000044">
    <property type="protein sequence ID" value="EEB25290.1"/>
    <property type="molecule type" value="Genomic_DNA"/>
</dbReference>